<dbReference type="Gene3D" id="3.40.50.150">
    <property type="entry name" value="Vaccinia Virus protein VP39"/>
    <property type="match status" value="1"/>
</dbReference>
<keyword evidence="2" id="KW-1185">Reference proteome</keyword>
<organism evidence="1 2">
    <name type="scientific">Anaerohalosphaera lusitana</name>
    <dbReference type="NCBI Taxonomy" id="1936003"/>
    <lineage>
        <taxon>Bacteria</taxon>
        <taxon>Pseudomonadati</taxon>
        <taxon>Planctomycetota</taxon>
        <taxon>Phycisphaerae</taxon>
        <taxon>Sedimentisphaerales</taxon>
        <taxon>Anaerohalosphaeraceae</taxon>
        <taxon>Anaerohalosphaera</taxon>
    </lineage>
</organism>
<dbReference type="Proteomes" id="UP000189674">
    <property type="component" value="Chromosome"/>
</dbReference>
<accession>A0A1U9NQ61</accession>
<evidence type="ECO:0000313" key="1">
    <source>
        <dbReference type="EMBL" id="AQT70072.1"/>
    </source>
</evidence>
<protein>
    <submittedName>
        <fullName evidence="1">Type I restriction-modification system methyltransferase subunit</fullName>
    </submittedName>
</protein>
<dbReference type="KEGG" id="alus:STSP2_03274"/>
<dbReference type="OrthoDB" id="407945at2"/>
<dbReference type="GO" id="GO:0003676">
    <property type="term" value="F:nucleic acid binding"/>
    <property type="evidence" value="ECO:0007669"/>
    <property type="project" value="InterPro"/>
</dbReference>
<proteinExistence type="predicted"/>
<dbReference type="EMBL" id="CP019791">
    <property type="protein sequence ID" value="AQT70072.1"/>
    <property type="molecule type" value="Genomic_DNA"/>
</dbReference>
<sequence>MAIPYTIKNNNYNKNTKDSTIYTPERVSVYLFNLLQHHINPCVLLDPAIGKGSLTNIWRSRTCKIIGVDISRVGSDHCDTFIHGKFENIHAWSYESPDLILCNPPFNGAKGKKLYSEVFLRKMVDLFGPKVPIAMFAPMGMRLNVRAESKRWEWMRDTLDITSIVSLPIDCFGLKFHTEILIFNVPTLKPHYFLYEQSSCSTEG</sequence>
<dbReference type="RefSeq" id="WP_146663693.1">
    <property type="nucleotide sequence ID" value="NZ_CP019791.1"/>
</dbReference>
<dbReference type="GO" id="GO:0008168">
    <property type="term" value="F:methyltransferase activity"/>
    <property type="evidence" value="ECO:0007669"/>
    <property type="project" value="UniProtKB-KW"/>
</dbReference>
<dbReference type="PROSITE" id="PS00092">
    <property type="entry name" value="N6_MTASE"/>
    <property type="match status" value="1"/>
</dbReference>
<dbReference type="InterPro" id="IPR002052">
    <property type="entry name" value="DNA_methylase_N6_adenine_CS"/>
</dbReference>
<gene>
    <name evidence="1" type="ORF">STSP2_03274</name>
</gene>
<dbReference type="STRING" id="1936003.STSP2_03274"/>
<dbReference type="CDD" id="cd02440">
    <property type="entry name" value="AdoMet_MTases"/>
    <property type="match status" value="1"/>
</dbReference>
<dbReference type="AlphaFoldDB" id="A0A1U9NQ61"/>
<keyword evidence="1" id="KW-0808">Transferase</keyword>
<dbReference type="GO" id="GO:0032259">
    <property type="term" value="P:methylation"/>
    <property type="evidence" value="ECO:0007669"/>
    <property type="project" value="UniProtKB-KW"/>
</dbReference>
<dbReference type="SUPFAM" id="SSF53335">
    <property type="entry name" value="S-adenosyl-L-methionine-dependent methyltransferases"/>
    <property type="match status" value="1"/>
</dbReference>
<dbReference type="InterPro" id="IPR029063">
    <property type="entry name" value="SAM-dependent_MTases_sf"/>
</dbReference>
<evidence type="ECO:0000313" key="2">
    <source>
        <dbReference type="Proteomes" id="UP000189674"/>
    </source>
</evidence>
<name>A0A1U9NQ61_9BACT</name>
<reference evidence="2" key="1">
    <citation type="submission" date="2017-02" db="EMBL/GenBank/DDBJ databases">
        <title>Comparative genomics and description of representatives of a novel lineage of planctomycetes thriving in anoxic sediments.</title>
        <authorList>
            <person name="Spring S."/>
            <person name="Bunk B."/>
            <person name="Sproer C."/>
        </authorList>
    </citation>
    <scope>NUCLEOTIDE SEQUENCE [LARGE SCALE GENOMIC DNA]</scope>
    <source>
        <strain evidence="2">ST-NAGAB-D1</strain>
    </source>
</reference>
<dbReference type="PRINTS" id="PR00507">
    <property type="entry name" value="N12N6MTFRASE"/>
</dbReference>
<keyword evidence="1" id="KW-0489">Methyltransferase</keyword>